<keyword evidence="1" id="KW-0520">NAD</keyword>
<protein>
    <submittedName>
        <fullName evidence="4">NAD(P)-dependent oxidoreductase</fullName>
    </submittedName>
</protein>
<dbReference type="SUPFAM" id="SSF51735">
    <property type="entry name" value="NAD(P)-binding Rossmann-fold domains"/>
    <property type="match status" value="1"/>
</dbReference>
<organism evidence="4 5">
    <name type="scientific">Methyloceanibacter methanicus</name>
    <dbReference type="NCBI Taxonomy" id="1774968"/>
    <lineage>
        <taxon>Bacteria</taxon>
        <taxon>Pseudomonadati</taxon>
        <taxon>Pseudomonadota</taxon>
        <taxon>Alphaproteobacteria</taxon>
        <taxon>Hyphomicrobiales</taxon>
        <taxon>Hyphomicrobiaceae</taxon>
        <taxon>Methyloceanibacter</taxon>
    </lineage>
</organism>
<gene>
    <name evidence="4" type="ORF">AUC68_01280</name>
</gene>
<feature type="domain" description="NAD-dependent epimerase/dehydratase" evidence="3">
    <location>
        <begin position="108"/>
        <end position="221"/>
    </location>
</feature>
<feature type="compositionally biased region" description="Basic and acidic residues" evidence="2">
    <location>
        <begin position="76"/>
        <end position="89"/>
    </location>
</feature>
<evidence type="ECO:0000313" key="4">
    <source>
        <dbReference type="EMBL" id="ODR99808.1"/>
    </source>
</evidence>
<dbReference type="Pfam" id="PF01370">
    <property type="entry name" value="Epimerase"/>
    <property type="match status" value="1"/>
</dbReference>
<comment type="caution">
    <text evidence="4">The sequence shown here is derived from an EMBL/GenBank/DDBJ whole genome shotgun (WGS) entry which is preliminary data.</text>
</comment>
<evidence type="ECO:0000256" key="1">
    <source>
        <dbReference type="ARBA" id="ARBA00023027"/>
    </source>
</evidence>
<evidence type="ECO:0000259" key="3">
    <source>
        <dbReference type="Pfam" id="PF01370"/>
    </source>
</evidence>
<dbReference type="InterPro" id="IPR036291">
    <property type="entry name" value="NAD(P)-bd_dom_sf"/>
</dbReference>
<dbReference type="AlphaFoldDB" id="A0A1E3W1X2"/>
<dbReference type="Proteomes" id="UP000094501">
    <property type="component" value="Unassembled WGS sequence"/>
</dbReference>
<dbReference type="CDD" id="cd05266">
    <property type="entry name" value="SDR_a4"/>
    <property type="match status" value="1"/>
</dbReference>
<evidence type="ECO:0000256" key="2">
    <source>
        <dbReference type="SAM" id="MobiDB-lite"/>
    </source>
</evidence>
<dbReference type="InterPro" id="IPR001509">
    <property type="entry name" value="Epimerase_deHydtase"/>
</dbReference>
<feature type="region of interest" description="Disordered" evidence="2">
    <location>
        <begin position="69"/>
        <end position="89"/>
    </location>
</feature>
<keyword evidence="5" id="KW-1185">Reference proteome</keyword>
<proteinExistence type="predicted"/>
<evidence type="ECO:0000313" key="5">
    <source>
        <dbReference type="Proteomes" id="UP000094501"/>
    </source>
</evidence>
<dbReference type="EMBL" id="LPWG01000010">
    <property type="protein sequence ID" value="ODR99808.1"/>
    <property type="molecule type" value="Genomic_DNA"/>
</dbReference>
<reference evidence="4 5" key="1">
    <citation type="journal article" date="2016" name="Environ. Microbiol.">
        <title>New Methyloceanibacter diversity from North Sea sediments includes methanotroph containing solely the soluble methane monooxygenase.</title>
        <authorList>
            <person name="Vekeman B."/>
            <person name="Kerckhof F.M."/>
            <person name="Cremers G."/>
            <person name="de Vos P."/>
            <person name="Vandamme P."/>
            <person name="Boon N."/>
            <person name="Op den Camp H.J."/>
            <person name="Heylen K."/>
        </authorList>
    </citation>
    <scope>NUCLEOTIDE SEQUENCE [LARGE SCALE GENOMIC DNA]</scope>
    <source>
        <strain evidence="4 5">R-67174</strain>
    </source>
</reference>
<accession>A0A1E3W1X2</accession>
<dbReference type="STRING" id="1774968.AUC68_01280"/>
<dbReference type="Gene3D" id="3.40.50.720">
    <property type="entry name" value="NAD(P)-binding Rossmann-like Domain"/>
    <property type="match status" value="1"/>
</dbReference>
<dbReference type="PANTHER" id="PTHR43574">
    <property type="entry name" value="EPIMERASE-RELATED"/>
    <property type="match status" value="1"/>
</dbReference>
<dbReference type="RefSeq" id="WP_069436654.1">
    <property type="nucleotide sequence ID" value="NZ_LPWG01000010.1"/>
</dbReference>
<dbReference type="OrthoDB" id="9808276at2"/>
<sequence>MSRLFAFGFGYCAQALAPRLTARGWTVAGTARDEAKREAFRARGYEAAPFSGEAPHADIDRLLPGTTHLLHSIPPDSHDEGHGSDGHGDHVLTHYREALAKLGSLEWVGYLSTVGVYGDQQGRWVDEGTQPKPNSARTEARVAAEQAWLDFGAETGVPVHIFRLAGIYGPGRSVFDKLAAGTARRINKHGQVFSRIHVDDIATVLEASIAKPSAGAIYNVADDEPAAPGDVVAHAARMIGAEPPPEIDFDEADLPPMVRSFYEGSRKIGNARIKSDLGVRLAYPTFRDGLAALKP</sequence>
<name>A0A1E3W1X2_9HYPH</name>